<evidence type="ECO:0000256" key="17">
    <source>
        <dbReference type="ARBA" id="ARBA00044305"/>
    </source>
</evidence>
<keyword evidence="15" id="KW-0137">Centromere</keyword>
<comment type="similarity">
    <text evidence="4">Belongs to the DASH complex DAD3 family.</text>
</comment>
<evidence type="ECO:0000256" key="9">
    <source>
        <dbReference type="ARBA" id="ARBA00022776"/>
    </source>
</evidence>
<evidence type="ECO:0000256" key="1">
    <source>
        <dbReference type="ARBA" id="ARBA00004123"/>
    </source>
</evidence>
<dbReference type="GO" id="GO:0072686">
    <property type="term" value="C:mitotic spindle"/>
    <property type="evidence" value="ECO:0007669"/>
    <property type="project" value="InterPro"/>
</dbReference>
<protein>
    <recommendedName>
        <fullName evidence="16">DASH complex subunit DAD3</fullName>
    </recommendedName>
    <alternativeName>
        <fullName evidence="17">Outer kinetochore protein DAD3</fullName>
    </alternativeName>
</protein>
<evidence type="ECO:0000313" key="19">
    <source>
        <dbReference type="EMBL" id="RDH24738.1"/>
    </source>
</evidence>
<keyword evidence="10" id="KW-0159">Chromosome partition</keyword>
<evidence type="ECO:0000256" key="6">
    <source>
        <dbReference type="ARBA" id="ARBA00022490"/>
    </source>
</evidence>
<organism evidence="19 20">
    <name type="scientific">Aspergillus niger ATCC 13496</name>
    <dbReference type="NCBI Taxonomy" id="1353008"/>
    <lineage>
        <taxon>Eukaryota</taxon>
        <taxon>Fungi</taxon>
        <taxon>Dikarya</taxon>
        <taxon>Ascomycota</taxon>
        <taxon>Pezizomycotina</taxon>
        <taxon>Eurotiomycetes</taxon>
        <taxon>Eurotiomycetidae</taxon>
        <taxon>Eurotiales</taxon>
        <taxon>Aspergillaceae</taxon>
        <taxon>Aspergillus</taxon>
        <taxon>Aspergillus subgen. Circumdati</taxon>
    </lineage>
</organism>
<sequence>MSSPPQDHDHSAIHTEDPSPSSATETPNPLLRTTNPLVSSLEQEVLDEYTRLLGNVNKLSTKLSTLAENPTTLTLDGLRGLERQTATVCTLLKASVYSIVLQQQIFNESEEQQQQQQQMQMQEMEDGDGYSGMMQRQEGEGVEYGYGDGGYGGYGAEGESFGRY</sequence>
<evidence type="ECO:0000256" key="5">
    <source>
        <dbReference type="ARBA" id="ARBA00022454"/>
    </source>
</evidence>
<feature type="region of interest" description="Disordered" evidence="18">
    <location>
        <begin position="1"/>
        <end position="33"/>
    </location>
</feature>
<evidence type="ECO:0000256" key="12">
    <source>
        <dbReference type="ARBA" id="ARBA00023212"/>
    </source>
</evidence>
<keyword evidence="8" id="KW-0493">Microtubule</keyword>
<feature type="compositionally biased region" description="Polar residues" evidence="18">
    <location>
        <begin position="18"/>
        <end position="33"/>
    </location>
</feature>
<comment type="subcellular location">
    <subcellularLocation>
        <location evidence="3">Chromosome</location>
        <location evidence="3">Centromere</location>
        <location evidence="3">Kinetochore</location>
    </subcellularLocation>
    <subcellularLocation>
        <location evidence="2">Cytoplasm</location>
        <location evidence="2">Cytoskeleton</location>
        <location evidence="2">Spindle</location>
    </subcellularLocation>
    <subcellularLocation>
        <location evidence="1">Nucleus</location>
    </subcellularLocation>
</comment>
<dbReference type="VEuPathDB" id="FungiDB:M747DRAFT_366964"/>
<keyword evidence="6" id="KW-0963">Cytoplasm</keyword>
<evidence type="ECO:0000256" key="13">
    <source>
        <dbReference type="ARBA" id="ARBA00023242"/>
    </source>
</evidence>
<keyword evidence="11" id="KW-0995">Kinetochore</keyword>
<name>A0A370CAC3_ASPNG</name>
<accession>A0A370CAC3</accession>
<dbReference type="Pfam" id="PF08656">
    <property type="entry name" value="DASH_Dad3"/>
    <property type="match status" value="1"/>
</dbReference>
<evidence type="ECO:0000256" key="14">
    <source>
        <dbReference type="ARBA" id="ARBA00023306"/>
    </source>
</evidence>
<keyword evidence="7" id="KW-0132">Cell division</keyword>
<dbReference type="GO" id="GO:0051010">
    <property type="term" value="F:microtubule plus-end binding"/>
    <property type="evidence" value="ECO:0007669"/>
    <property type="project" value="TreeGrafter"/>
</dbReference>
<keyword evidence="9" id="KW-0498">Mitosis</keyword>
<dbReference type="PANTHER" id="PTHR28017">
    <property type="entry name" value="DASH COMPLEX SUBUNIT DAD3"/>
    <property type="match status" value="1"/>
</dbReference>
<feature type="compositionally biased region" description="Basic and acidic residues" evidence="18">
    <location>
        <begin position="1"/>
        <end position="17"/>
    </location>
</feature>
<evidence type="ECO:0000313" key="20">
    <source>
        <dbReference type="Proteomes" id="UP000253845"/>
    </source>
</evidence>
<evidence type="ECO:0000256" key="4">
    <source>
        <dbReference type="ARBA" id="ARBA00006277"/>
    </source>
</evidence>
<dbReference type="GO" id="GO:0051301">
    <property type="term" value="P:cell division"/>
    <property type="evidence" value="ECO:0007669"/>
    <property type="project" value="UniProtKB-KW"/>
</dbReference>
<keyword evidence="12" id="KW-0206">Cytoskeleton</keyword>
<evidence type="ECO:0000256" key="11">
    <source>
        <dbReference type="ARBA" id="ARBA00022838"/>
    </source>
</evidence>
<keyword evidence="14" id="KW-0131">Cell cycle</keyword>
<dbReference type="EMBL" id="KZ851901">
    <property type="protein sequence ID" value="RDH24738.1"/>
    <property type="molecule type" value="Genomic_DNA"/>
</dbReference>
<evidence type="ECO:0000256" key="18">
    <source>
        <dbReference type="SAM" id="MobiDB-lite"/>
    </source>
</evidence>
<dbReference type="PANTHER" id="PTHR28017:SF1">
    <property type="entry name" value="DASH COMPLEX SUBUNIT DAD3"/>
    <property type="match status" value="1"/>
</dbReference>
<dbReference type="Proteomes" id="UP000253845">
    <property type="component" value="Unassembled WGS sequence"/>
</dbReference>
<evidence type="ECO:0000256" key="2">
    <source>
        <dbReference type="ARBA" id="ARBA00004186"/>
    </source>
</evidence>
<gene>
    <name evidence="19" type="ORF">M747DRAFT_366964</name>
</gene>
<dbReference type="InterPro" id="IPR013965">
    <property type="entry name" value="DASH_Dad3"/>
</dbReference>
<proteinExistence type="inferred from homology"/>
<evidence type="ECO:0000256" key="8">
    <source>
        <dbReference type="ARBA" id="ARBA00022701"/>
    </source>
</evidence>
<dbReference type="AlphaFoldDB" id="A0A370CAC3"/>
<evidence type="ECO:0000256" key="15">
    <source>
        <dbReference type="ARBA" id="ARBA00023328"/>
    </source>
</evidence>
<keyword evidence="5" id="KW-0158">Chromosome</keyword>
<evidence type="ECO:0000256" key="3">
    <source>
        <dbReference type="ARBA" id="ARBA00004629"/>
    </source>
</evidence>
<dbReference type="GO" id="GO:0005874">
    <property type="term" value="C:microtubule"/>
    <property type="evidence" value="ECO:0007669"/>
    <property type="project" value="UniProtKB-KW"/>
</dbReference>
<evidence type="ECO:0000256" key="16">
    <source>
        <dbReference type="ARBA" id="ARBA00044179"/>
    </source>
</evidence>
<reference evidence="19 20" key="1">
    <citation type="submission" date="2018-07" db="EMBL/GenBank/DDBJ databases">
        <title>Section-level genome sequencing of Aspergillus section Nigri to investigate inter- and intra-species variation.</title>
        <authorList>
            <consortium name="DOE Joint Genome Institute"/>
            <person name="Vesth T.C."/>
            <person name="Nybo J.L."/>
            <person name="Theobald S."/>
            <person name="Frisvad J.C."/>
            <person name="Larsen T.O."/>
            <person name="Nielsen K.F."/>
            <person name="Hoof J.B."/>
            <person name="Brandl J."/>
            <person name="Salamov A."/>
            <person name="Riley R."/>
            <person name="Gladden J.M."/>
            <person name="Phatale P."/>
            <person name="Nielsen M.T."/>
            <person name="Lyhne E.K."/>
            <person name="Kogle M.E."/>
            <person name="Strasser K."/>
            <person name="McDonnell E."/>
            <person name="Barry K."/>
            <person name="Clum A."/>
            <person name="Chen C."/>
            <person name="Nolan M."/>
            <person name="Sandor L."/>
            <person name="Kuo A."/>
            <person name="Lipzen A."/>
            <person name="Hainaut M."/>
            <person name="Drula E."/>
            <person name="Tsang A."/>
            <person name="Magnuson J.K."/>
            <person name="Henrissat B."/>
            <person name="Wiebenga A."/>
            <person name="Simmons B.A."/>
            <person name="Makela M.R."/>
            <person name="De vries R.P."/>
            <person name="Grigoriev I.V."/>
            <person name="Mortensen U.H."/>
            <person name="Baker S.E."/>
            <person name="Andersen M.R."/>
        </authorList>
    </citation>
    <scope>NUCLEOTIDE SEQUENCE [LARGE SCALE GENOMIC DNA]</scope>
    <source>
        <strain evidence="19 20">ATCC 13496</strain>
    </source>
</reference>
<keyword evidence="13" id="KW-0539">Nucleus</keyword>
<dbReference type="GO" id="GO:0008608">
    <property type="term" value="P:attachment of spindle microtubules to kinetochore"/>
    <property type="evidence" value="ECO:0007669"/>
    <property type="project" value="InterPro"/>
</dbReference>
<dbReference type="GO" id="GO:0042729">
    <property type="term" value="C:DASH complex"/>
    <property type="evidence" value="ECO:0007669"/>
    <property type="project" value="InterPro"/>
</dbReference>
<evidence type="ECO:0000256" key="7">
    <source>
        <dbReference type="ARBA" id="ARBA00022618"/>
    </source>
</evidence>
<evidence type="ECO:0000256" key="10">
    <source>
        <dbReference type="ARBA" id="ARBA00022829"/>
    </source>
</evidence>